<evidence type="ECO:0000313" key="11">
    <source>
        <dbReference type="Proteomes" id="UP001348817"/>
    </source>
</evidence>
<dbReference type="Pfam" id="PF02683">
    <property type="entry name" value="DsbD_TM"/>
    <property type="match status" value="1"/>
</dbReference>
<feature type="transmembrane region" description="Helical" evidence="6">
    <location>
        <begin position="447"/>
        <end position="466"/>
    </location>
</feature>
<feature type="transmembrane region" description="Helical" evidence="6">
    <location>
        <begin position="341"/>
        <end position="361"/>
    </location>
</feature>
<name>A0AAU9DAE3_9BACT</name>
<feature type="signal peptide" evidence="7">
    <location>
        <begin position="1"/>
        <end position="20"/>
    </location>
</feature>
<sequence>MKRSILFLLAMLAGFAGATAQVQEHVKWEFSSKPSTLKAGEEAELVFKAVIDKDWYLYSSDFDPDLGPMVTTFTFDKSDAYELIGGITPINPKKKFDEIFEGDITYFKKEGVFIQKIKVLKDGAQVKGLVEFQVCSDVTNMCVPGDSEFVIGKKAKAEKSAETVTPVASEDTNSKEKPAKKSESLLWFMLTAFGAGLVALLTPCVFPMIPMTVTFFTGQSNGKAKALAFGLSIVTIYTLAGTIVAAFLGPDFNNWLSTHWIPNTFFFVVFMIFALSFLGMFEITLPSSFVNKVDREADKGGYYGALFMGFTIVLVSFSCTGPIVGSLLVASSQGGLQLKPVAGMFAFGMAFALPFTIFAISPKLLDGLPKSGGWLNVVKVVLGFIEIALGFKFLSVADQAYHWGILDRDIYLAIWISVFSVLGFYLLGKLRMPHDSPVEKLPVPRVLLALVNFAFVIYLIPGLWGAPLAGLSGYLPPITTHDFDLLNAIKQNRGEMKEVERIVGCPEPKYEDLLHHPVGIHGYFDYQQALSCAKAQNKPVFIDFTGHGCVNCREMEQRVLSDPKVQRILNEDYVFVSLYVDDKTTLPEKEWYKSKRDGRLKKTIGKQNADFQITQFDNNAQPFYVLVGTDGKELVKPRAYDLSVTGFIEFLESGLTEFEKKKK</sequence>
<keyword evidence="3" id="KW-0201">Cytochrome c-type biogenesis</keyword>
<dbReference type="PANTHER" id="PTHR32234:SF0">
    <property type="entry name" value="THIOL:DISULFIDE INTERCHANGE PROTEIN DSBD"/>
    <property type="match status" value="1"/>
</dbReference>
<reference evidence="10 11" key="1">
    <citation type="submission" date="2021-12" db="EMBL/GenBank/DDBJ databases">
        <title>Genome sequencing of bacteria with rrn-lacking chromosome and rrn-plasmid.</title>
        <authorList>
            <person name="Anda M."/>
            <person name="Iwasaki W."/>
        </authorList>
    </citation>
    <scope>NUCLEOTIDE SEQUENCE [LARGE SCALE GENOMIC DNA]</scope>
    <source>
        <strain evidence="10 11">DSM 100852</strain>
    </source>
</reference>
<evidence type="ECO:0000256" key="6">
    <source>
        <dbReference type="SAM" id="Phobius"/>
    </source>
</evidence>
<comment type="subcellular location">
    <subcellularLocation>
        <location evidence="1">Membrane</location>
        <topology evidence="1">Multi-pass membrane protein</topology>
    </subcellularLocation>
</comment>
<protein>
    <submittedName>
        <fullName evidence="10">Thiol:disulfide interchange protein DsbD</fullName>
    </submittedName>
</protein>
<dbReference type="GO" id="GO:0016020">
    <property type="term" value="C:membrane"/>
    <property type="evidence" value="ECO:0007669"/>
    <property type="project" value="UniProtKB-SubCell"/>
</dbReference>
<dbReference type="InterPro" id="IPR028250">
    <property type="entry name" value="DsbDN"/>
</dbReference>
<evidence type="ECO:0000259" key="9">
    <source>
        <dbReference type="Pfam" id="PF11412"/>
    </source>
</evidence>
<dbReference type="Pfam" id="PF11412">
    <property type="entry name" value="DsbD_N"/>
    <property type="match status" value="1"/>
</dbReference>
<dbReference type="InterPro" id="IPR036929">
    <property type="entry name" value="DsbDN_sf"/>
</dbReference>
<dbReference type="KEGG" id="fax:FUAX_02720"/>
<dbReference type="SUPFAM" id="SSF52833">
    <property type="entry name" value="Thioredoxin-like"/>
    <property type="match status" value="1"/>
</dbReference>
<evidence type="ECO:0000256" key="1">
    <source>
        <dbReference type="ARBA" id="ARBA00004141"/>
    </source>
</evidence>
<feature type="transmembrane region" description="Helical" evidence="6">
    <location>
        <begin position="410"/>
        <end position="427"/>
    </location>
</feature>
<evidence type="ECO:0000313" key="10">
    <source>
        <dbReference type="EMBL" id="BDD07840.1"/>
    </source>
</evidence>
<feature type="transmembrane region" description="Helical" evidence="6">
    <location>
        <begin position="226"/>
        <end position="248"/>
    </location>
</feature>
<keyword evidence="2 6" id="KW-0812">Transmembrane</keyword>
<dbReference type="GO" id="GO:0015035">
    <property type="term" value="F:protein-disulfide reductase activity"/>
    <property type="evidence" value="ECO:0007669"/>
    <property type="project" value="TreeGrafter"/>
</dbReference>
<keyword evidence="4 6" id="KW-1133">Transmembrane helix</keyword>
<dbReference type="EMBL" id="AP025314">
    <property type="protein sequence ID" value="BDD07840.1"/>
    <property type="molecule type" value="Genomic_DNA"/>
</dbReference>
<evidence type="ECO:0000256" key="5">
    <source>
        <dbReference type="ARBA" id="ARBA00023136"/>
    </source>
</evidence>
<dbReference type="GO" id="GO:0045454">
    <property type="term" value="P:cell redox homeostasis"/>
    <property type="evidence" value="ECO:0007669"/>
    <property type="project" value="TreeGrafter"/>
</dbReference>
<evidence type="ECO:0000256" key="7">
    <source>
        <dbReference type="SAM" id="SignalP"/>
    </source>
</evidence>
<dbReference type="PANTHER" id="PTHR32234">
    <property type="entry name" value="THIOL:DISULFIDE INTERCHANGE PROTEIN DSBD"/>
    <property type="match status" value="1"/>
</dbReference>
<evidence type="ECO:0000259" key="8">
    <source>
        <dbReference type="Pfam" id="PF02683"/>
    </source>
</evidence>
<feature type="transmembrane region" description="Helical" evidence="6">
    <location>
        <begin position="373"/>
        <end position="394"/>
    </location>
</feature>
<accession>A0AAU9DAE3</accession>
<dbReference type="InterPro" id="IPR003834">
    <property type="entry name" value="Cyt_c_assmbl_TM_dom"/>
</dbReference>
<proteinExistence type="predicted"/>
<feature type="transmembrane region" description="Helical" evidence="6">
    <location>
        <begin position="260"/>
        <end position="281"/>
    </location>
</feature>
<dbReference type="RefSeq" id="WP_338393139.1">
    <property type="nucleotide sequence ID" value="NZ_AP025314.1"/>
</dbReference>
<dbReference type="Proteomes" id="UP001348817">
    <property type="component" value="Chromosome"/>
</dbReference>
<keyword evidence="11" id="KW-1185">Reference proteome</keyword>
<feature type="domain" description="Cytochrome C biogenesis protein transmembrane" evidence="8">
    <location>
        <begin position="186"/>
        <end position="391"/>
    </location>
</feature>
<dbReference type="Gene3D" id="3.40.30.10">
    <property type="entry name" value="Glutaredoxin"/>
    <property type="match status" value="1"/>
</dbReference>
<evidence type="ECO:0000256" key="2">
    <source>
        <dbReference type="ARBA" id="ARBA00022692"/>
    </source>
</evidence>
<dbReference type="AlphaFoldDB" id="A0AAU9DAE3"/>
<feature type="chain" id="PRO_5043975649" evidence="7">
    <location>
        <begin position="21"/>
        <end position="663"/>
    </location>
</feature>
<feature type="domain" description="Thiol:disulfide interchange protein DsbD N-terminal" evidence="9">
    <location>
        <begin position="36"/>
        <end position="150"/>
    </location>
</feature>
<feature type="transmembrane region" description="Helical" evidence="6">
    <location>
        <begin position="185"/>
        <end position="206"/>
    </location>
</feature>
<dbReference type="Gene3D" id="2.60.40.1250">
    <property type="entry name" value="Thiol:disulfide interchange protein DsbD, N-terminal domain"/>
    <property type="match status" value="1"/>
</dbReference>
<evidence type="ECO:0000256" key="3">
    <source>
        <dbReference type="ARBA" id="ARBA00022748"/>
    </source>
</evidence>
<gene>
    <name evidence="10" type="primary">dsbD</name>
    <name evidence="10" type="ORF">FUAX_02720</name>
</gene>
<evidence type="ECO:0000256" key="4">
    <source>
        <dbReference type="ARBA" id="ARBA00022989"/>
    </source>
</evidence>
<keyword evidence="7" id="KW-0732">Signal</keyword>
<keyword evidence="5 6" id="KW-0472">Membrane</keyword>
<dbReference type="Pfam" id="PF13899">
    <property type="entry name" value="Thioredoxin_7"/>
    <property type="match status" value="1"/>
</dbReference>
<dbReference type="GO" id="GO:0017004">
    <property type="term" value="P:cytochrome complex assembly"/>
    <property type="evidence" value="ECO:0007669"/>
    <property type="project" value="UniProtKB-KW"/>
</dbReference>
<dbReference type="InterPro" id="IPR036249">
    <property type="entry name" value="Thioredoxin-like_sf"/>
</dbReference>
<organism evidence="10 11">
    <name type="scientific">Fulvitalea axinellae</name>
    <dbReference type="NCBI Taxonomy" id="1182444"/>
    <lineage>
        <taxon>Bacteria</taxon>
        <taxon>Pseudomonadati</taxon>
        <taxon>Bacteroidota</taxon>
        <taxon>Cytophagia</taxon>
        <taxon>Cytophagales</taxon>
        <taxon>Persicobacteraceae</taxon>
        <taxon>Fulvitalea</taxon>
    </lineage>
</organism>
<feature type="transmembrane region" description="Helical" evidence="6">
    <location>
        <begin position="302"/>
        <end position="329"/>
    </location>
</feature>